<dbReference type="AlphaFoldDB" id="X1KIT7"/>
<dbReference type="InterPro" id="IPR020613">
    <property type="entry name" value="Thiolase_CS"/>
</dbReference>
<reference evidence="2" key="1">
    <citation type="journal article" date="2014" name="Front. Microbiol.">
        <title>High frequency of phylogenetically diverse reductive dehalogenase-homologous genes in deep subseafloor sedimentary metagenomes.</title>
        <authorList>
            <person name="Kawai M."/>
            <person name="Futagami T."/>
            <person name="Toyoda A."/>
            <person name="Takaki Y."/>
            <person name="Nishi S."/>
            <person name="Hori S."/>
            <person name="Arai W."/>
            <person name="Tsubouchi T."/>
            <person name="Morono Y."/>
            <person name="Uchiyama I."/>
            <person name="Ito T."/>
            <person name="Fujiyama A."/>
            <person name="Inagaki F."/>
            <person name="Takami H."/>
        </authorList>
    </citation>
    <scope>NUCLEOTIDE SEQUENCE</scope>
    <source>
        <strain evidence="2">Expedition CK06-06</strain>
    </source>
</reference>
<dbReference type="SUPFAM" id="SSF53901">
    <property type="entry name" value="Thiolase-like"/>
    <property type="match status" value="1"/>
</dbReference>
<accession>X1KIT7</accession>
<gene>
    <name evidence="2" type="ORF">S06H3_14964</name>
</gene>
<proteinExistence type="predicted"/>
<dbReference type="Gene3D" id="3.40.47.10">
    <property type="match status" value="1"/>
</dbReference>
<feature type="domain" description="Thiolase C-terminal" evidence="1">
    <location>
        <begin position="3"/>
        <end position="121"/>
    </location>
</feature>
<name>X1KIT7_9ZZZZ</name>
<dbReference type="PANTHER" id="PTHR43853:SF2">
    <property type="entry name" value="3-OXOADIPYL-COA_3-OXO-5,6-DEHYDROSUBERYL-COA THIOLASE"/>
    <property type="match status" value="1"/>
</dbReference>
<dbReference type="InterPro" id="IPR050215">
    <property type="entry name" value="Thiolase-like_sf_Thiolase"/>
</dbReference>
<sequence length="123" mass="12974">PWVTIRAHASGAVDPAYMGLGAVPAMKKALKKATLTISDMDLIELNEVFAAQIIACMRELDTSWDITNPHGGGIALGHPLGATGARLVVTAMHDMQRRNLHYGLVAMPVGGGQGMAAILERTT</sequence>
<dbReference type="InterPro" id="IPR016039">
    <property type="entry name" value="Thiolase-like"/>
</dbReference>
<protein>
    <recommendedName>
        <fullName evidence="1">Thiolase C-terminal domain-containing protein</fullName>
    </recommendedName>
</protein>
<dbReference type="GO" id="GO:0010124">
    <property type="term" value="P:phenylacetate catabolic process"/>
    <property type="evidence" value="ECO:0007669"/>
    <property type="project" value="TreeGrafter"/>
</dbReference>
<dbReference type="EMBL" id="BARV01007340">
    <property type="protein sequence ID" value="GAI06613.1"/>
    <property type="molecule type" value="Genomic_DNA"/>
</dbReference>
<dbReference type="GO" id="GO:0006635">
    <property type="term" value="P:fatty acid beta-oxidation"/>
    <property type="evidence" value="ECO:0007669"/>
    <property type="project" value="TreeGrafter"/>
</dbReference>
<comment type="caution">
    <text evidence="2">The sequence shown here is derived from an EMBL/GenBank/DDBJ whole genome shotgun (WGS) entry which is preliminary data.</text>
</comment>
<dbReference type="Pfam" id="PF02803">
    <property type="entry name" value="Thiolase_C"/>
    <property type="match status" value="1"/>
</dbReference>
<evidence type="ECO:0000313" key="2">
    <source>
        <dbReference type="EMBL" id="GAI06613.1"/>
    </source>
</evidence>
<dbReference type="PROSITE" id="PS00737">
    <property type="entry name" value="THIOLASE_2"/>
    <property type="match status" value="1"/>
</dbReference>
<evidence type="ECO:0000259" key="1">
    <source>
        <dbReference type="Pfam" id="PF02803"/>
    </source>
</evidence>
<dbReference type="InterPro" id="IPR020617">
    <property type="entry name" value="Thiolase_C"/>
</dbReference>
<organism evidence="2">
    <name type="scientific">marine sediment metagenome</name>
    <dbReference type="NCBI Taxonomy" id="412755"/>
    <lineage>
        <taxon>unclassified sequences</taxon>
        <taxon>metagenomes</taxon>
        <taxon>ecological metagenomes</taxon>
    </lineage>
</organism>
<dbReference type="PANTHER" id="PTHR43853">
    <property type="entry name" value="3-KETOACYL-COA THIOLASE, PEROXISOMAL"/>
    <property type="match status" value="1"/>
</dbReference>
<feature type="non-terminal residue" evidence="2">
    <location>
        <position position="1"/>
    </location>
</feature>
<dbReference type="GO" id="GO:0003988">
    <property type="term" value="F:acetyl-CoA C-acyltransferase activity"/>
    <property type="evidence" value="ECO:0007669"/>
    <property type="project" value="TreeGrafter"/>
</dbReference>